<comment type="caution">
    <text evidence="3">The sequence shown here is derived from an EMBL/GenBank/DDBJ whole genome shotgun (WGS) entry which is preliminary data.</text>
</comment>
<dbReference type="Proteomes" id="UP000481861">
    <property type="component" value="Unassembled WGS sequence"/>
</dbReference>
<feature type="domain" description="YAG7-like dimerisation" evidence="2">
    <location>
        <begin position="177"/>
        <end position="261"/>
    </location>
</feature>
<evidence type="ECO:0000256" key="1">
    <source>
        <dbReference type="SAM" id="MobiDB-lite"/>
    </source>
</evidence>
<feature type="compositionally biased region" description="Gly residues" evidence="1">
    <location>
        <begin position="452"/>
        <end position="467"/>
    </location>
</feature>
<feature type="compositionally biased region" description="Polar residues" evidence="1">
    <location>
        <begin position="1"/>
        <end position="18"/>
    </location>
</feature>
<feature type="region of interest" description="Disordered" evidence="1">
    <location>
        <begin position="1"/>
        <end position="63"/>
    </location>
</feature>
<protein>
    <recommendedName>
        <fullName evidence="2">YAG7-like dimerisation domain-containing protein</fullName>
    </recommendedName>
</protein>
<sequence length="467" mass="49329">MVADVVSNSPQTVSQGDSKSARKKKAKAATAPAVPETPEQPASELGGTGSDPAGKTNGADSENAYIKELQKNIRNVNKKLSTMQKVDSILEANPGVSLDDLVSSRKINNDQKAQAMKKPALQSQLTQLEEQITQYKKFDQEYQQKIAQEKEILHNSHSEEVESLRATLKAEAALEQKKAFREKFLTLSRFLRAAAARRQFDDDDSDLTKAFEGALLLVYGGDAGAVAATEKLIDGSDDSVPSTEGVALSVTYAQIKQAALEETPFAAEEAWVDEVAQAQPAPPETEPPSAGSTDPTIVNAGLTELGDGDIIPNGEGSVDTVNAPAAASVDTGAANAAAEEQWDKQPSSANDPLTESFEMVPRDPAETETAAAVAPVNSVQSWADDTPEHMPTAAPTTTNGSDGFHEVQHNRGRGRGSPQGEGRGGYRGRGGSRGEYRGRGRGRGRGGDFRGSRGGGFRGPRGGGDSQ</sequence>
<proteinExistence type="predicted"/>
<evidence type="ECO:0000313" key="4">
    <source>
        <dbReference type="Proteomes" id="UP000481861"/>
    </source>
</evidence>
<evidence type="ECO:0000313" key="3">
    <source>
        <dbReference type="EMBL" id="KAF2878394.1"/>
    </source>
</evidence>
<dbReference type="InterPro" id="IPR058602">
    <property type="entry name" value="YAG7_dimerisation_dom"/>
</dbReference>
<dbReference type="EMBL" id="JAADJZ010000001">
    <property type="protein sequence ID" value="KAF2878394.1"/>
    <property type="molecule type" value="Genomic_DNA"/>
</dbReference>
<feature type="compositionally biased region" description="Polar residues" evidence="1">
    <location>
        <begin position="344"/>
        <end position="353"/>
    </location>
</feature>
<feature type="compositionally biased region" description="Low complexity" evidence="1">
    <location>
        <begin position="367"/>
        <end position="376"/>
    </location>
</feature>
<reference evidence="3 4" key="1">
    <citation type="submission" date="2020-01" db="EMBL/GenBank/DDBJ databases">
        <authorList>
            <consortium name="DOE Joint Genome Institute"/>
            <person name="Haridas S."/>
            <person name="Albert R."/>
            <person name="Binder M."/>
            <person name="Bloem J."/>
            <person name="Labutti K."/>
            <person name="Salamov A."/>
            <person name="Andreopoulos B."/>
            <person name="Baker S.E."/>
            <person name="Barry K."/>
            <person name="Bills G."/>
            <person name="Bluhm B.H."/>
            <person name="Cannon C."/>
            <person name="Castanera R."/>
            <person name="Culley D.E."/>
            <person name="Daum C."/>
            <person name="Ezra D."/>
            <person name="Gonzalez J.B."/>
            <person name="Henrissat B."/>
            <person name="Kuo A."/>
            <person name="Liang C."/>
            <person name="Lipzen A."/>
            <person name="Lutzoni F."/>
            <person name="Magnuson J."/>
            <person name="Mondo S."/>
            <person name="Nolan M."/>
            <person name="Ohm R."/>
            <person name="Pangilinan J."/>
            <person name="Park H.-J.H."/>
            <person name="Ramirez L."/>
            <person name="Alfaro M."/>
            <person name="Sun H."/>
            <person name="Tritt A."/>
            <person name="Yoshinaga Y."/>
            <person name="Zwiers L.-H.L."/>
            <person name="Turgeon B.G."/>
            <person name="Goodwin S.B."/>
            <person name="Spatafora J.W."/>
            <person name="Crous P.W."/>
            <person name="Grigoriev I.V."/>
        </authorList>
    </citation>
    <scope>NUCLEOTIDE SEQUENCE [LARGE SCALE GENOMIC DNA]</scope>
    <source>
        <strain evidence="3 4">CBS 611.86</strain>
    </source>
</reference>
<gene>
    <name evidence="3" type="ORF">BDV95DRAFT_20672</name>
</gene>
<feature type="region of interest" description="Disordered" evidence="1">
    <location>
        <begin position="276"/>
        <end position="467"/>
    </location>
</feature>
<dbReference type="AlphaFoldDB" id="A0A7C8IFK3"/>
<feature type="compositionally biased region" description="Gly residues" evidence="1">
    <location>
        <begin position="415"/>
        <end position="431"/>
    </location>
</feature>
<dbReference type="OrthoDB" id="5399559at2759"/>
<dbReference type="Pfam" id="PF26434">
    <property type="entry name" value="YAG7_C"/>
    <property type="match status" value="1"/>
</dbReference>
<keyword evidence="4" id="KW-1185">Reference proteome</keyword>
<evidence type="ECO:0000259" key="2">
    <source>
        <dbReference type="Pfam" id="PF26434"/>
    </source>
</evidence>
<feature type="compositionally biased region" description="Low complexity" evidence="1">
    <location>
        <begin position="28"/>
        <end position="42"/>
    </location>
</feature>
<accession>A0A7C8IFK3</accession>
<organism evidence="3 4">
    <name type="scientific">Massariosphaeria phaeospora</name>
    <dbReference type="NCBI Taxonomy" id="100035"/>
    <lineage>
        <taxon>Eukaryota</taxon>
        <taxon>Fungi</taxon>
        <taxon>Dikarya</taxon>
        <taxon>Ascomycota</taxon>
        <taxon>Pezizomycotina</taxon>
        <taxon>Dothideomycetes</taxon>
        <taxon>Pleosporomycetidae</taxon>
        <taxon>Pleosporales</taxon>
        <taxon>Pleosporales incertae sedis</taxon>
        <taxon>Massariosphaeria</taxon>
    </lineage>
</organism>
<name>A0A7C8IFK3_9PLEO</name>